<dbReference type="EMBL" id="LWBP01000100">
    <property type="protein sequence ID" value="OQP63617.1"/>
    <property type="molecule type" value="Genomic_DNA"/>
</dbReference>
<dbReference type="GO" id="GO:0005975">
    <property type="term" value="P:carbohydrate metabolic process"/>
    <property type="evidence" value="ECO:0007669"/>
    <property type="project" value="InterPro"/>
</dbReference>
<sequence length="448" mass="50020">MKKITNTLLLSLIATSTFSQVTKPANDVTAPLHALQPDYPVPYNAMSEGDIKKVLDKVYTYLDAVTPPQMINKQTGQEITDASKFDTVYGIKPGDFRLTAYEWGVTYSGMLLAAETSGDTRYSDYVKQRLSFIAKWVPAIKKKVAEGSLKGNYVFRQPVEPHALDDAGAVCAAMIKATRSGLNNDLRPLIDNFINYISTKEFRLPDGTLARNRPQKNTIWLDDLYMSVPALAQMGKLTGRTAYYDDAVKQIKQFSQRMFDKEKGLYMHGWVQDMDPHPMFYWGRANGWALMAMVELLDVLPENHAGRAFVLQQLQAHAKGLAAHQSGTGFWHQLLNRTDSYLETSATAIYAYCLAHACNKGWLDAKAYAPMAMLAWNAVTTKINATGQVEGVCVGTGMAFDPAFYYYRPVNVYAAHGYGPVLLAGAEMLRLVKNDPFKINDSSLQYYK</sequence>
<dbReference type="PANTHER" id="PTHR33886">
    <property type="entry name" value="UNSATURATED RHAMNOGALACTURONAN HYDROLASE (EUROFUNG)"/>
    <property type="match status" value="1"/>
</dbReference>
<evidence type="ECO:0000256" key="2">
    <source>
        <dbReference type="SAM" id="SignalP"/>
    </source>
</evidence>
<feature type="chain" id="PRO_5012958097" evidence="2">
    <location>
        <begin position="20"/>
        <end position="448"/>
    </location>
</feature>
<dbReference type="AlphaFoldDB" id="A0A1V9FZ69"/>
<dbReference type="InterPro" id="IPR052043">
    <property type="entry name" value="PolySaccharide_Degr_Enz"/>
</dbReference>
<dbReference type="Gene3D" id="1.50.10.10">
    <property type="match status" value="1"/>
</dbReference>
<accession>A0A1V9FZ69</accession>
<dbReference type="OrthoDB" id="9807186at2"/>
<dbReference type="Proteomes" id="UP000192276">
    <property type="component" value="Unassembled WGS sequence"/>
</dbReference>
<dbReference type="STRING" id="550983.A4R26_16715"/>
<keyword evidence="1 3" id="KW-0378">Hydrolase</keyword>
<proteinExistence type="predicted"/>
<keyword evidence="2" id="KW-0732">Signal</keyword>
<name>A0A1V9FZ69_9BACT</name>
<comment type="caution">
    <text evidence="3">The sequence shown here is derived from an EMBL/GenBank/DDBJ whole genome shotgun (WGS) entry which is preliminary data.</text>
</comment>
<evidence type="ECO:0000313" key="4">
    <source>
        <dbReference type="Proteomes" id="UP000192276"/>
    </source>
</evidence>
<dbReference type="PANTHER" id="PTHR33886:SF8">
    <property type="entry name" value="UNSATURATED RHAMNOGALACTURONAN HYDROLASE (EUROFUNG)"/>
    <property type="match status" value="1"/>
</dbReference>
<feature type="signal peptide" evidence="2">
    <location>
        <begin position="1"/>
        <end position="19"/>
    </location>
</feature>
<dbReference type="InterPro" id="IPR010905">
    <property type="entry name" value="Glyco_hydro_88"/>
</dbReference>
<dbReference type="SUPFAM" id="SSF48208">
    <property type="entry name" value="Six-hairpin glycosidases"/>
    <property type="match status" value="1"/>
</dbReference>
<gene>
    <name evidence="3" type="ORF">A4R26_16715</name>
</gene>
<dbReference type="InterPro" id="IPR008928">
    <property type="entry name" value="6-hairpin_glycosidase_sf"/>
</dbReference>
<keyword evidence="4" id="KW-1185">Reference proteome</keyword>
<dbReference type="RefSeq" id="WP_081163693.1">
    <property type="nucleotide sequence ID" value="NZ_LWBP01000100.1"/>
</dbReference>
<protein>
    <submittedName>
        <fullName evidence="3">Glycosyl hydrolase family 88</fullName>
    </submittedName>
</protein>
<evidence type="ECO:0000256" key="1">
    <source>
        <dbReference type="ARBA" id="ARBA00022801"/>
    </source>
</evidence>
<dbReference type="GO" id="GO:0016787">
    <property type="term" value="F:hydrolase activity"/>
    <property type="evidence" value="ECO:0007669"/>
    <property type="project" value="UniProtKB-KW"/>
</dbReference>
<dbReference type="Pfam" id="PF07470">
    <property type="entry name" value="Glyco_hydro_88"/>
    <property type="match status" value="1"/>
</dbReference>
<reference evidence="4" key="1">
    <citation type="submission" date="2016-04" db="EMBL/GenBank/DDBJ databases">
        <authorList>
            <person name="Chen L."/>
            <person name="Zhuang W."/>
            <person name="Wang G."/>
        </authorList>
    </citation>
    <scope>NUCLEOTIDE SEQUENCE [LARGE SCALE GENOMIC DNA]</scope>
    <source>
        <strain evidence="4">208</strain>
    </source>
</reference>
<dbReference type="InterPro" id="IPR012341">
    <property type="entry name" value="6hp_glycosidase-like_sf"/>
</dbReference>
<evidence type="ECO:0000313" key="3">
    <source>
        <dbReference type="EMBL" id="OQP63617.1"/>
    </source>
</evidence>
<organism evidence="3 4">
    <name type="scientific">Niastella populi</name>
    <dbReference type="NCBI Taxonomy" id="550983"/>
    <lineage>
        <taxon>Bacteria</taxon>
        <taxon>Pseudomonadati</taxon>
        <taxon>Bacteroidota</taxon>
        <taxon>Chitinophagia</taxon>
        <taxon>Chitinophagales</taxon>
        <taxon>Chitinophagaceae</taxon>
        <taxon>Niastella</taxon>
    </lineage>
</organism>